<dbReference type="InterPro" id="IPR050639">
    <property type="entry name" value="SSR_resolvase"/>
</dbReference>
<gene>
    <name evidence="6" type="ORF">Q7A36_35355</name>
</gene>
<dbReference type="PROSITE" id="PS00397">
    <property type="entry name" value="RECOMBINASES_1"/>
    <property type="match status" value="1"/>
</dbReference>
<evidence type="ECO:0000256" key="3">
    <source>
        <dbReference type="ARBA" id="ARBA00023172"/>
    </source>
</evidence>
<sequence>MTVYGYARVSTEGQDLEPQLAALRSAGCTEIVEEKASGTDRARPELARLLGRLRRGDSLVVVRIDRLARSLAHLLQVIDRLQDAGAHFRSLSDPIDTASPTGRLVVQVIGAIAEFERNLIAERTKAGLAVAKARGKTLGNPRLIAGDPQVRRALIDGQRRTRLADLLPGLDEWLPVVRRLRPGQSWEDVVAAVNAALPASRRRFTRDRLVRCVRILADEGLAERQLLEAAGPRPRRRKPEVVRAAEAVARYLRGHRREAAERGVPAEAYRPPTLVQIARHLAEDAKIKPPSGAAWAPSSVKALVDRARSAEQV</sequence>
<dbReference type="SMART" id="SM00857">
    <property type="entry name" value="Resolvase"/>
    <property type="match status" value="1"/>
</dbReference>
<comment type="caution">
    <text evidence="6">The sequence shown here is derived from an EMBL/GenBank/DDBJ whole genome shotgun (WGS) entry which is preliminary data.</text>
</comment>
<dbReference type="CDD" id="cd03768">
    <property type="entry name" value="SR_ResInv"/>
    <property type="match status" value="1"/>
</dbReference>
<dbReference type="InterPro" id="IPR006118">
    <property type="entry name" value="Recombinase_CS"/>
</dbReference>
<feature type="domain" description="Resolvase/invertase-type recombinase catalytic" evidence="5">
    <location>
        <begin position="2"/>
        <end position="135"/>
    </location>
</feature>
<reference evidence="6 7" key="1">
    <citation type="submission" date="2023-08" db="EMBL/GenBank/DDBJ databases">
        <title>The draft genome sequence of Paracraurococcus sp. LOR1-02.</title>
        <authorList>
            <person name="Kingkaew E."/>
            <person name="Tanasupawat S."/>
        </authorList>
    </citation>
    <scope>NUCLEOTIDE SEQUENCE [LARGE SCALE GENOMIC DNA]</scope>
    <source>
        <strain evidence="6 7">LOR1-02</strain>
    </source>
</reference>
<dbReference type="PANTHER" id="PTHR30461:SF2">
    <property type="entry name" value="SERINE RECOMBINASE PINE-RELATED"/>
    <property type="match status" value="1"/>
</dbReference>
<name>A0ABT9EBR4_9PROT</name>
<evidence type="ECO:0000256" key="1">
    <source>
        <dbReference type="ARBA" id="ARBA00022908"/>
    </source>
</evidence>
<evidence type="ECO:0000313" key="6">
    <source>
        <dbReference type="EMBL" id="MDO9713647.1"/>
    </source>
</evidence>
<proteinExistence type="predicted"/>
<accession>A0ABT9EBR4</accession>
<evidence type="ECO:0000256" key="2">
    <source>
        <dbReference type="ARBA" id="ARBA00023125"/>
    </source>
</evidence>
<protein>
    <submittedName>
        <fullName evidence="6">Recombinase family protein</fullName>
    </submittedName>
</protein>
<dbReference type="EMBL" id="JAUTWS010000108">
    <property type="protein sequence ID" value="MDO9713647.1"/>
    <property type="molecule type" value="Genomic_DNA"/>
</dbReference>
<dbReference type="InterPro" id="IPR006119">
    <property type="entry name" value="Resolv_N"/>
</dbReference>
<dbReference type="RefSeq" id="WP_305108503.1">
    <property type="nucleotide sequence ID" value="NZ_JAUTWS010000108.1"/>
</dbReference>
<dbReference type="InterPro" id="IPR036162">
    <property type="entry name" value="Resolvase-like_N_sf"/>
</dbReference>
<evidence type="ECO:0000259" key="5">
    <source>
        <dbReference type="PROSITE" id="PS51736"/>
    </source>
</evidence>
<dbReference type="Proteomes" id="UP001243009">
    <property type="component" value="Unassembled WGS sequence"/>
</dbReference>
<dbReference type="Pfam" id="PF00239">
    <property type="entry name" value="Resolvase"/>
    <property type="match status" value="1"/>
</dbReference>
<keyword evidence="3" id="KW-0233">DNA recombination</keyword>
<dbReference type="PROSITE" id="PS51736">
    <property type="entry name" value="RECOMBINASES_3"/>
    <property type="match status" value="1"/>
</dbReference>
<feature type="active site" description="O-(5'-phospho-DNA)-serine intermediate" evidence="4">
    <location>
        <position position="10"/>
    </location>
</feature>
<dbReference type="PROSITE" id="PS00398">
    <property type="entry name" value="RECOMBINASES_2"/>
    <property type="match status" value="1"/>
</dbReference>
<keyword evidence="1" id="KW-0229">DNA integration</keyword>
<dbReference type="SUPFAM" id="SSF53041">
    <property type="entry name" value="Resolvase-like"/>
    <property type="match status" value="1"/>
</dbReference>
<evidence type="ECO:0000256" key="4">
    <source>
        <dbReference type="PROSITE-ProRule" id="PRU10137"/>
    </source>
</evidence>
<keyword evidence="2" id="KW-0238">DNA-binding</keyword>
<keyword evidence="7" id="KW-1185">Reference proteome</keyword>
<evidence type="ECO:0000313" key="7">
    <source>
        <dbReference type="Proteomes" id="UP001243009"/>
    </source>
</evidence>
<dbReference type="PANTHER" id="PTHR30461">
    <property type="entry name" value="DNA-INVERTASE FROM LAMBDOID PROPHAGE"/>
    <property type="match status" value="1"/>
</dbReference>
<organism evidence="6 7">
    <name type="scientific">Paracraurococcus lichenis</name>
    <dbReference type="NCBI Taxonomy" id="3064888"/>
    <lineage>
        <taxon>Bacteria</taxon>
        <taxon>Pseudomonadati</taxon>
        <taxon>Pseudomonadota</taxon>
        <taxon>Alphaproteobacteria</taxon>
        <taxon>Acetobacterales</taxon>
        <taxon>Roseomonadaceae</taxon>
        <taxon>Paracraurococcus</taxon>
    </lineage>
</organism>
<dbReference type="Gene3D" id="3.40.50.1390">
    <property type="entry name" value="Resolvase, N-terminal catalytic domain"/>
    <property type="match status" value="1"/>
</dbReference>